<organism evidence="7">
    <name type="scientific">Caldithrix abyssi</name>
    <dbReference type="NCBI Taxonomy" id="187145"/>
    <lineage>
        <taxon>Bacteria</taxon>
        <taxon>Pseudomonadati</taxon>
        <taxon>Calditrichota</taxon>
        <taxon>Calditrichia</taxon>
        <taxon>Calditrichales</taxon>
        <taxon>Calditrichaceae</taxon>
        <taxon>Caldithrix</taxon>
    </lineage>
</organism>
<keyword evidence="5 6" id="KW-0472">Membrane</keyword>
<dbReference type="CDD" id="cd16914">
    <property type="entry name" value="EcfT"/>
    <property type="match status" value="1"/>
</dbReference>
<evidence type="ECO:0000256" key="4">
    <source>
        <dbReference type="ARBA" id="ARBA00022989"/>
    </source>
</evidence>
<dbReference type="InterPro" id="IPR003339">
    <property type="entry name" value="ABC/ECF_trnsptr_transmembrane"/>
</dbReference>
<keyword evidence="4 6" id="KW-1133">Transmembrane helix</keyword>
<feature type="transmembrane region" description="Helical" evidence="6">
    <location>
        <begin position="86"/>
        <end position="103"/>
    </location>
</feature>
<gene>
    <name evidence="7" type="ORF">ENK44_11290</name>
</gene>
<sequence length="241" mass="27806">MKYFLQTLDVRAKFIFIIALIILIIQAPASAGILYAIVFAVEAALIFFSGNGIRIYFRRTVQIYPMFLLFTLPLLFRSPADASDLLFHWQFIRVYFSAVSGFISAQLRLLLIYLALLIFTTTTPIGQFFDALQRLRLPAWFSAIIRLMLHFLKLIRIEFNRMYSAFRSRYSGHKKSVLFKAAINISVTYMLRLIMRSERSYMAMMSRGFNGSFPARQTSQWTRTDTAVSIVGITLLLGIFL</sequence>
<reference evidence="7" key="1">
    <citation type="journal article" date="2020" name="mSystems">
        <title>Genome- and Community-Level Interaction Insights into Carbon Utilization and Element Cycling Functions of Hydrothermarchaeota in Hydrothermal Sediment.</title>
        <authorList>
            <person name="Zhou Z."/>
            <person name="Liu Y."/>
            <person name="Xu W."/>
            <person name="Pan J."/>
            <person name="Luo Z.H."/>
            <person name="Li M."/>
        </authorList>
    </citation>
    <scope>NUCLEOTIDE SEQUENCE [LARGE SCALE GENOMIC DNA]</scope>
    <source>
        <strain evidence="7">HyVt-577</strain>
    </source>
</reference>
<evidence type="ECO:0000256" key="2">
    <source>
        <dbReference type="ARBA" id="ARBA00022475"/>
    </source>
</evidence>
<keyword evidence="3 6" id="KW-0812">Transmembrane</keyword>
<feature type="transmembrane region" description="Helical" evidence="6">
    <location>
        <begin position="177"/>
        <end position="195"/>
    </location>
</feature>
<name>A0A7V4WWB0_CALAY</name>
<feature type="transmembrane region" description="Helical" evidence="6">
    <location>
        <begin position="12"/>
        <end position="29"/>
    </location>
</feature>
<dbReference type="Pfam" id="PF02361">
    <property type="entry name" value="CbiQ"/>
    <property type="match status" value="1"/>
</dbReference>
<evidence type="ECO:0000256" key="3">
    <source>
        <dbReference type="ARBA" id="ARBA00022692"/>
    </source>
</evidence>
<dbReference type="EMBL" id="DRQG01000106">
    <property type="protein sequence ID" value="HGY56281.1"/>
    <property type="molecule type" value="Genomic_DNA"/>
</dbReference>
<dbReference type="AlphaFoldDB" id="A0A7V4WWB0"/>
<comment type="caution">
    <text evidence="7">The sequence shown here is derived from an EMBL/GenBank/DDBJ whole genome shotgun (WGS) entry which is preliminary data.</text>
</comment>
<evidence type="ECO:0000256" key="1">
    <source>
        <dbReference type="ARBA" id="ARBA00004141"/>
    </source>
</evidence>
<dbReference type="InterPro" id="IPR051611">
    <property type="entry name" value="ECF_transporter_component"/>
</dbReference>
<proteinExistence type="predicted"/>
<feature type="transmembrane region" description="Helical" evidence="6">
    <location>
        <begin position="110"/>
        <end position="129"/>
    </location>
</feature>
<dbReference type="GO" id="GO:0005886">
    <property type="term" value="C:plasma membrane"/>
    <property type="evidence" value="ECO:0007669"/>
    <property type="project" value="UniProtKB-ARBA"/>
</dbReference>
<accession>A0A7V4WWB0</accession>
<evidence type="ECO:0000256" key="5">
    <source>
        <dbReference type="ARBA" id="ARBA00023136"/>
    </source>
</evidence>
<feature type="transmembrane region" description="Helical" evidence="6">
    <location>
        <begin position="135"/>
        <end position="156"/>
    </location>
</feature>
<feature type="transmembrane region" description="Helical" evidence="6">
    <location>
        <begin position="63"/>
        <end position="80"/>
    </location>
</feature>
<evidence type="ECO:0008006" key="8">
    <source>
        <dbReference type="Google" id="ProtNLM"/>
    </source>
</evidence>
<evidence type="ECO:0000256" key="6">
    <source>
        <dbReference type="SAM" id="Phobius"/>
    </source>
</evidence>
<dbReference type="Proteomes" id="UP000885779">
    <property type="component" value="Unassembled WGS sequence"/>
</dbReference>
<evidence type="ECO:0000313" key="7">
    <source>
        <dbReference type="EMBL" id="HGY56281.1"/>
    </source>
</evidence>
<keyword evidence="2" id="KW-1003">Cell membrane</keyword>
<comment type="subcellular location">
    <subcellularLocation>
        <location evidence="1">Membrane</location>
        <topology evidence="1">Multi-pass membrane protein</topology>
    </subcellularLocation>
</comment>
<dbReference type="PANTHER" id="PTHR34857">
    <property type="entry name" value="SLL0384 PROTEIN"/>
    <property type="match status" value="1"/>
</dbReference>
<dbReference type="PANTHER" id="PTHR34857:SF2">
    <property type="entry name" value="SLL0384 PROTEIN"/>
    <property type="match status" value="1"/>
</dbReference>
<protein>
    <recommendedName>
        <fullName evidence="8">Cobalt ECF transporter T component CbiQ</fullName>
    </recommendedName>
</protein>